<evidence type="ECO:0000256" key="1">
    <source>
        <dbReference type="SAM" id="MobiDB-lite"/>
    </source>
</evidence>
<comment type="caution">
    <text evidence="2">The sequence shown here is derived from an EMBL/GenBank/DDBJ whole genome shotgun (WGS) entry which is preliminary data.</text>
</comment>
<evidence type="ECO:0000313" key="3">
    <source>
        <dbReference type="Proteomes" id="UP000291343"/>
    </source>
</evidence>
<dbReference type="Proteomes" id="UP000291343">
    <property type="component" value="Unassembled WGS sequence"/>
</dbReference>
<organism evidence="2 3">
    <name type="scientific">Laodelphax striatellus</name>
    <name type="common">Small brown planthopper</name>
    <name type="synonym">Delphax striatella</name>
    <dbReference type="NCBI Taxonomy" id="195883"/>
    <lineage>
        <taxon>Eukaryota</taxon>
        <taxon>Metazoa</taxon>
        <taxon>Ecdysozoa</taxon>
        <taxon>Arthropoda</taxon>
        <taxon>Hexapoda</taxon>
        <taxon>Insecta</taxon>
        <taxon>Pterygota</taxon>
        <taxon>Neoptera</taxon>
        <taxon>Paraneoptera</taxon>
        <taxon>Hemiptera</taxon>
        <taxon>Auchenorrhyncha</taxon>
        <taxon>Fulgoroidea</taxon>
        <taxon>Delphacidae</taxon>
        <taxon>Criomorphinae</taxon>
        <taxon>Laodelphax</taxon>
    </lineage>
</organism>
<dbReference type="STRING" id="195883.A0A482WYQ6"/>
<gene>
    <name evidence="2" type="ORF">LSTR_LSTR016492</name>
</gene>
<reference evidence="2 3" key="1">
    <citation type="journal article" date="2017" name="Gigascience">
        <title>Genome sequence of the small brown planthopper, Laodelphax striatellus.</title>
        <authorList>
            <person name="Zhu J."/>
            <person name="Jiang F."/>
            <person name="Wang X."/>
            <person name="Yang P."/>
            <person name="Bao Y."/>
            <person name="Zhao W."/>
            <person name="Wang W."/>
            <person name="Lu H."/>
            <person name="Wang Q."/>
            <person name="Cui N."/>
            <person name="Li J."/>
            <person name="Chen X."/>
            <person name="Luo L."/>
            <person name="Yu J."/>
            <person name="Kang L."/>
            <person name="Cui F."/>
        </authorList>
    </citation>
    <scope>NUCLEOTIDE SEQUENCE [LARGE SCALE GENOMIC DNA]</scope>
    <source>
        <strain evidence="2">Lst14</strain>
    </source>
</reference>
<protein>
    <submittedName>
        <fullName evidence="2">Uncharacterized protein</fullName>
    </submittedName>
</protein>
<dbReference type="AlphaFoldDB" id="A0A482WYQ6"/>
<dbReference type="EMBL" id="QKKF02022030">
    <property type="protein sequence ID" value="RZF38633.1"/>
    <property type="molecule type" value="Genomic_DNA"/>
</dbReference>
<feature type="compositionally biased region" description="Basic and acidic residues" evidence="1">
    <location>
        <begin position="135"/>
        <end position="147"/>
    </location>
</feature>
<accession>A0A482WYQ6</accession>
<feature type="region of interest" description="Disordered" evidence="1">
    <location>
        <begin position="90"/>
        <end position="109"/>
    </location>
</feature>
<feature type="region of interest" description="Disordered" evidence="1">
    <location>
        <begin position="221"/>
        <end position="254"/>
    </location>
</feature>
<feature type="region of interest" description="Disordered" evidence="1">
    <location>
        <begin position="117"/>
        <end position="159"/>
    </location>
</feature>
<proteinExistence type="predicted"/>
<dbReference type="SMR" id="A0A482WYQ6"/>
<dbReference type="InParanoid" id="A0A482WYQ6"/>
<sequence length="254" mass="28531">MNSQASKISLKQFLNFLSSAYHINEALENNFCSSTSTHFEWNNVISSEFFEELFNNGRQDTFRVTDENPDSQILFENDSSEDTLESFMNCASDQGTTNPSANNPSNTESSFNIHVEHKAKKKGSNNSGSSNHLRSKSEKVTEVEEFGKSGPENGKHIPNIYSEEKYSKVLDSKINMKGAETVLKNKLDYLLSEAVLDSVLPYLSKPNTNSCQMRKLLYNMESKKPEKTGPIALARENRKKSFSPSRISTSPSNE</sequence>
<name>A0A482WYQ6_LAOST</name>
<dbReference type="OrthoDB" id="550012at2759"/>
<feature type="compositionally biased region" description="Low complexity" evidence="1">
    <location>
        <begin position="96"/>
        <end position="109"/>
    </location>
</feature>
<feature type="compositionally biased region" description="Low complexity" evidence="1">
    <location>
        <begin position="242"/>
        <end position="254"/>
    </location>
</feature>
<evidence type="ECO:0000313" key="2">
    <source>
        <dbReference type="EMBL" id="RZF38633.1"/>
    </source>
</evidence>
<keyword evidence="3" id="KW-1185">Reference proteome</keyword>